<evidence type="ECO:0000256" key="2">
    <source>
        <dbReference type="ARBA" id="ARBA00022679"/>
    </source>
</evidence>
<dbReference type="GO" id="GO:0046872">
    <property type="term" value="F:metal ion binding"/>
    <property type="evidence" value="ECO:0007669"/>
    <property type="project" value="UniProtKB-KW"/>
</dbReference>
<evidence type="ECO:0000313" key="12">
    <source>
        <dbReference type="Proteomes" id="UP000029622"/>
    </source>
</evidence>
<dbReference type="GO" id="GO:0016773">
    <property type="term" value="F:phosphotransferase activity, alcohol group as acceptor"/>
    <property type="evidence" value="ECO:0007669"/>
    <property type="project" value="InterPro"/>
</dbReference>
<keyword evidence="9" id="KW-0479">Metal-binding</keyword>
<name>A0A096DMQ9_9FIRM</name>
<comment type="similarity">
    <text evidence="1 7">Belongs to the aminoglycoside phosphotransferase family.</text>
</comment>
<protein>
    <recommendedName>
        <fullName evidence="10">Aminoglycoside phosphotransferase domain-containing protein</fullName>
    </recommendedName>
</protein>
<evidence type="ECO:0000256" key="9">
    <source>
        <dbReference type="PIRSR" id="PIRSR000706-2"/>
    </source>
</evidence>
<evidence type="ECO:0000256" key="6">
    <source>
        <dbReference type="ARBA" id="ARBA00023251"/>
    </source>
</evidence>
<keyword evidence="4 7" id="KW-0418">Kinase</keyword>
<dbReference type="InterPro" id="IPR002575">
    <property type="entry name" value="Aminoglycoside_PTrfase"/>
</dbReference>
<feature type="binding site" evidence="9">
    <location>
        <position position="208"/>
    </location>
    <ligand>
        <name>Mg(2+)</name>
        <dbReference type="ChEBI" id="CHEBI:18420"/>
    </ligand>
</feature>
<dbReference type="Gene3D" id="3.90.1200.10">
    <property type="match status" value="1"/>
</dbReference>
<organism evidence="11 12">
    <name type="scientific">Caloranaerobacter azorensis H53214</name>
    <dbReference type="NCBI Taxonomy" id="1156417"/>
    <lineage>
        <taxon>Bacteria</taxon>
        <taxon>Bacillati</taxon>
        <taxon>Bacillota</taxon>
        <taxon>Tissierellia</taxon>
        <taxon>Tissierellales</taxon>
        <taxon>Thermohalobacteraceae</taxon>
        <taxon>Caloranaerobacter</taxon>
    </lineage>
</organism>
<dbReference type="InterPro" id="IPR024165">
    <property type="entry name" value="Kan/Strep_kinase"/>
</dbReference>
<comment type="caution">
    <text evidence="11">The sequence shown here is derived from an EMBL/GenBank/DDBJ whole genome shotgun (WGS) entry which is preliminary data.</text>
</comment>
<evidence type="ECO:0000313" key="11">
    <source>
        <dbReference type="EMBL" id="KGG80546.1"/>
    </source>
</evidence>
<dbReference type="NCBIfam" id="NF033068">
    <property type="entry name" value="APH_3p"/>
    <property type="match status" value="1"/>
</dbReference>
<keyword evidence="9" id="KW-0460">Magnesium</keyword>
<feature type="binding site" evidence="9">
    <location>
        <position position="195"/>
    </location>
    <ligand>
        <name>Mg(2+)</name>
        <dbReference type="ChEBI" id="CHEBI:18420"/>
    </ligand>
</feature>
<dbReference type="EMBL" id="AZTB01000021">
    <property type="protein sequence ID" value="KGG80546.1"/>
    <property type="molecule type" value="Genomic_DNA"/>
</dbReference>
<dbReference type="PANTHER" id="PTHR21310:SF41">
    <property type="entry name" value="3'-PHOSPHOTRANSFERASE, PUTATIVE-RELATED"/>
    <property type="match status" value="1"/>
</dbReference>
<evidence type="ECO:0000256" key="5">
    <source>
        <dbReference type="ARBA" id="ARBA00022840"/>
    </source>
</evidence>
<sequence>MDYDIIKHMPEQLKDIIKGSKWIKDTIGRSDAHIYYLKGISNDNNAYLKVVLQNSLLTLLPEKRVIEWLQGKLPVPKILYYGIHKDIEYLLISEIEGEDASSKVFKTEPHNLIRILARSLRMIHTIPIENCPFDQKLDTKLKMAKIRVEKGLVDENDFEPAYLGKTAKYIYQEVFKIRPKDEDLVFTHGDYCLPNIIIKDGKLSGFIDLGRAGVADRYQDLALAVRSIEYNLGSKKWSDMFLKEYGLDNIDVSKLKYYILLDELF</sequence>
<keyword evidence="2 7" id="KW-0808">Transferase</keyword>
<reference evidence="11 12" key="1">
    <citation type="submission" date="2013-12" db="EMBL/GenBank/DDBJ databases">
        <title>Draft genome sequence of Caloranaerobacter sp. H53214.</title>
        <authorList>
            <person name="Jiang L.J."/>
            <person name="Shao Z.Z."/>
            <person name="Long M.N."/>
        </authorList>
    </citation>
    <scope>NUCLEOTIDE SEQUENCE [LARGE SCALE GENOMIC DNA]</scope>
    <source>
        <strain evidence="11 12">H53214</strain>
    </source>
</reference>
<dbReference type="GO" id="GO:0005524">
    <property type="term" value="F:ATP binding"/>
    <property type="evidence" value="ECO:0007669"/>
    <property type="project" value="UniProtKB-KW"/>
</dbReference>
<gene>
    <name evidence="11" type="ORF">Y919_05425</name>
</gene>
<dbReference type="Pfam" id="PF01636">
    <property type="entry name" value="APH"/>
    <property type="match status" value="1"/>
</dbReference>
<dbReference type="InterPro" id="IPR051678">
    <property type="entry name" value="AGP_Transferase"/>
</dbReference>
<evidence type="ECO:0000256" key="4">
    <source>
        <dbReference type="ARBA" id="ARBA00022777"/>
    </source>
</evidence>
<feature type="active site" description="Proton acceptor" evidence="8">
    <location>
        <position position="190"/>
    </location>
</feature>
<dbReference type="RefSeq" id="WP_035163090.1">
    <property type="nucleotide sequence ID" value="NZ_AZTB01000021.1"/>
</dbReference>
<feature type="domain" description="Aminoglycoside phosphotransferase" evidence="10">
    <location>
        <begin position="49"/>
        <end position="246"/>
    </location>
</feature>
<keyword evidence="6 7" id="KW-0046">Antibiotic resistance</keyword>
<keyword evidence="3 7" id="KW-0547">Nucleotide-binding</keyword>
<dbReference type="Proteomes" id="UP000029622">
    <property type="component" value="Unassembled WGS sequence"/>
</dbReference>
<dbReference type="InterPro" id="IPR011009">
    <property type="entry name" value="Kinase-like_dom_sf"/>
</dbReference>
<dbReference type="Gene3D" id="3.30.200.20">
    <property type="entry name" value="Phosphorylase Kinase, domain 1"/>
    <property type="match status" value="1"/>
</dbReference>
<dbReference type="PIRSF" id="PIRSF000706">
    <property type="entry name" value="Kanamycin_kin"/>
    <property type="match status" value="1"/>
</dbReference>
<keyword evidence="5 7" id="KW-0067">ATP-binding</keyword>
<dbReference type="STRING" id="1156417.Y919_05425"/>
<evidence type="ECO:0000256" key="1">
    <source>
        <dbReference type="ARBA" id="ARBA00006219"/>
    </source>
</evidence>
<evidence type="ECO:0000256" key="8">
    <source>
        <dbReference type="PIRSR" id="PIRSR000706-1"/>
    </source>
</evidence>
<dbReference type="GO" id="GO:0016301">
    <property type="term" value="F:kinase activity"/>
    <property type="evidence" value="ECO:0007669"/>
    <property type="project" value="UniProtKB-KW"/>
</dbReference>
<dbReference type="GO" id="GO:0046677">
    <property type="term" value="P:response to antibiotic"/>
    <property type="evidence" value="ECO:0007669"/>
    <property type="project" value="UniProtKB-KW"/>
</dbReference>
<dbReference type="PANTHER" id="PTHR21310">
    <property type="entry name" value="AMINOGLYCOSIDE PHOSPHOTRANSFERASE-RELATED-RELATED"/>
    <property type="match status" value="1"/>
</dbReference>
<dbReference type="SUPFAM" id="SSF56112">
    <property type="entry name" value="Protein kinase-like (PK-like)"/>
    <property type="match status" value="1"/>
</dbReference>
<accession>A0A096DMQ9</accession>
<dbReference type="CDD" id="cd05150">
    <property type="entry name" value="APH"/>
    <property type="match status" value="1"/>
</dbReference>
<dbReference type="AlphaFoldDB" id="A0A096DMQ9"/>
<proteinExistence type="inferred from homology"/>
<evidence type="ECO:0000259" key="10">
    <source>
        <dbReference type="Pfam" id="PF01636"/>
    </source>
</evidence>
<evidence type="ECO:0000256" key="7">
    <source>
        <dbReference type="PIRNR" id="PIRNR000706"/>
    </source>
</evidence>
<evidence type="ECO:0000256" key="3">
    <source>
        <dbReference type="ARBA" id="ARBA00022741"/>
    </source>
</evidence>